<dbReference type="RefSeq" id="WP_123120664.1">
    <property type="nucleotide sequence ID" value="NZ_RJJR01000008.1"/>
</dbReference>
<evidence type="ECO:0000313" key="2">
    <source>
        <dbReference type="EMBL" id="RNI36111.1"/>
    </source>
</evidence>
<organism evidence="2 3">
    <name type="scientific">Hanamia caeni</name>
    <dbReference type="NCBI Taxonomy" id="2294116"/>
    <lineage>
        <taxon>Bacteria</taxon>
        <taxon>Pseudomonadati</taxon>
        <taxon>Bacteroidota</taxon>
        <taxon>Chitinophagia</taxon>
        <taxon>Chitinophagales</taxon>
        <taxon>Chitinophagaceae</taxon>
        <taxon>Hanamia</taxon>
    </lineage>
</organism>
<dbReference type="EMBL" id="RJJR01000008">
    <property type="protein sequence ID" value="RNI36111.1"/>
    <property type="molecule type" value="Genomic_DNA"/>
</dbReference>
<dbReference type="AlphaFoldDB" id="A0A3M9NEF3"/>
<keyword evidence="1" id="KW-0175">Coiled coil</keyword>
<feature type="coiled-coil region" evidence="1">
    <location>
        <begin position="37"/>
        <end position="160"/>
    </location>
</feature>
<accession>A0A3M9NEF3</accession>
<protein>
    <submittedName>
        <fullName evidence="2">Uncharacterized protein</fullName>
    </submittedName>
</protein>
<evidence type="ECO:0000313" key="3">
    <source>
        <dbReference type="Proteomes" id="UP000267223"/>
    </source>
</evidence>
<evidence type="ECO:0000256" key="1">
    <source>
        <dbReference type="SAM" id="Coils"/>
    </source>
</evidence>
<comment type="caution">
    <text evidence="2">The sequence shown here is derived from an EMBL/GenBank/DDBJ whole genome shotgun (WGS) entry which is preliminary data.</text>
</comment>
<keyword evidence="3" id="KW-1185">Reference proteome</keyword>
<gene>
    <name evidence="2" type="ORF">EFY79_10480</name>
</gene>
<proteinExistence type="predicted"/>
<dbReference type="OrthoDB" id="642250at2"/>
<reference evidence="2 3" key="1">
    <citation type="submission" date="2018-11" db="EMBL/GenBank/DDBJ databases">
        <title>Draft genome sequence of Ferruginibacter sp. BO-59.</title>
        <authorList>
            <person name="Im W.T."/>
        </authorList>
    </citation>
    <scope>NUCLEOTIDE SEQUENCE [LARGE SCALE GENOMIC DNA]</scope>
    <source>
        <strain evidence="2 3">BO-59</strain>
    </source>
</reference>
<name>A0A3M9NEF3_9BACT</name>
<dbReference type="Proteomes" id="UP000267223">
    <property type="component" value="Unassembled WGS sequence"/>
</dbReference>
<sequence>MEKLNLFFIKIKGLTFWQRLFSWQSLRNLSYDAFDEFKSIQRNLLEKEEQLHLLEKKILQFETRNEALIESVDHLEKMNFKNEEEVNLLNHKIEALVTEKSELKNANLKHENTEEQREINYRNNIGQLNQLKHTLEEQIKKHNDERLEEQRESFEKMKRQWSEHEATVEQNIRTICKSHFIRYVDVVPFRGNPDNTLEICEEFIVFDAKCPSNNDLINFPKYIKAQTESLRKYANQEKVKKDIFLVVPTNTIHTIKQFVYNMGDYNVYVITIDSLESIILTLKKIEDYEFVNQLSPDERDNICRLIGKFTHTTKRKIQVDQFFASEFLELLSRYMKDLPEDFLKQVIEFEKAEKLNPPAEKQAKQILTKELQDKHALINAEALVRKISPPSGFEAISNLK</sequence>